<organism evidence="1 2">
    <name type="scientific">Actinomadura monticuli</name>
    <dbReference type="NCBI Taxonomy" id="3097367"/>
    <lineage>
        <taxon>Bacteria</taxon>
        <taxon>Bacillati</taxon>
        <taxon>Actinomycetota</taxon>
        <taxon>Actinomycetes</taxon>
        <taxon>Streptosporangiales</taxon>
        <taxon>Thermomonosporaceae</taxon>
        <taxon>Actinomadura</taxon>
    </lineage>
</organism>
<keyword evidence="2" id="KW-1185">Reference proteome</keyword>
<protein>
    <submittedName>
        <fullName evidence="1">Uncharacterized protein</fullName>
    </submittedName>
</protein>
<comment type="caution">
    <text evidence="1">The sequence shown here is derived from an EMBL/GenBank/DDBJ whole genome shotgun (WGS) entry which is preliminary data.</text>
</comment>
<reference evidence="1 2" key="1">
    <citation type="submission" date="2023-11" db="EMBL/GenBank/DDBJ databases">
        <title>Actinomadura monticuli sp. nov., isolated from volcanic ash.</title>
        <authorList>
            <person name="Lee S.D."/>
            <person name="Yang H."/>
            <person name="Kim I.S."/>
        </authorList>
    </citation>
    <scope>NUCLEOTIDE SEQUENCE [LARGE SCALE GENOMIC DNA]</scope>
    <source>
        <strain evidence="1 2">DLS-62</strain>
    </source>
</reference>
<evidence type="ECO:0000313" key="1">
    <source>
        <dbReference type="EMBL" id="MFA1538597.1"/>
    </source>
</evidence>
<proteinExistence type="predicted"/>
<gene>
    <name evidence="1" type="ORF">SM611_06600</name>
</gene>
<accession>A0ABV4Q625</accession>
<dbReference type="EMBL" id="JAXCEI010000003">
    <property type="protein sequence ID" value="MFA1538597.1"/>
    <property type="molecule type" value="Genomic_DNA"/>
</dbReference>
<sequence length="45" mass="5331">MRDRETLYYVLKARWIRKQLSKMPKLSASQRALGVRVKRDLAKLG</sequence>
<dbReference type="RefSeq" id="WP_371948044.1">
    <property type="nucleotide sequence ID" value="NZ_JAXCEI010000003.1"/>
</dbReference>
<name>A0ABV4Q625_9ACTN</name>
<dbReference type="Proteomes" id="UP001569963">
    <property type="component" value="Unassembled WGS sequence"/>
</dbReference>
<evidence type="ECO:0000313" key="2">
    <source>
        <dbReference type="Proteomes" id="UP001569963"/>
    </source>
</evidence>